<dbReference type="InterPro" id="IPR052408">
    <property type="entry name" value="Exonuclease_MUT-7-like"/>
</dbReference>
<dbReference type="InterPro" id="IPR012337">
    <property type="entry name" value="RNaseH-like_sf"/>
</dbReference>
<accession>A0A1H0JSB6</accession>
<organism evidence="3 5">
    <name type="scientific">Prevotella communis</name>
    <dbReference type="NCBI Taxonomy" id="2913614"/>
    <lineage>
        <taxon>Bacteria</taxon>
        <taxon>Pseudomonadati</taxon>
        <taxon>Bacteroidota</taxon>
        <taxon>Bacteroidia</taxon>
        <taxon>Bacteroidales</taxon>
        <taxon>Prevotellaceae</taxon>
        <taxon>Prevotella</taxon>
    </lineage>
</organism>
<dbReference type="OrthoDB" id="9793333at2"/>
<dbReference type="PANTHER" id="PTHR47765">
    <property type="entry name" value="3'-5' EXONUCLEASE DOMAIN-CONTAINING PROTEIN"/>
    <property type="match status" value="1"/>
</dbReference>
<keyword evidence="3" id="KW-0378">Hydrolase</keyword>
<dbReference type="GO" id="GO:0006139">
    <property type="term" value="P:nucleobase-containing compound metabolic process"/>
    <property type="evidence" value="ECO:0007669"/>
    <property type="project" value="InterPro"/>
</dbReference>
<dbReference type="InterPro" id="IPR002562">
    <property type="entry name" value="3'-5'_exonuclease_dom"/>
</dbReference>
<keyword evidence="3" id="KW-0540">Nuclease</keyword>
<gene>
    <name evidence="3" type="ORF">SAMN04487900_12137</name>
    <name evidence="2" type="ORF">SAMN04487901_11443</name>
</gene>
<accession>A0A1G7YQA0</accession>
<keyword evidence="4" id="KW-1185">Reference proteome</keyword>
<evidence type="ECO:0000313" key="5">
    <source>
        <dbReference type="Proteomes" id="UP000199134"/>
    </source>
</evidence>
<dbReference type="GO" id="GO:0003676">
    <property type="term" value="F:nucleic acid binding"/>
    <property type="evidence" value="ECO:0007669"/>
    <property type="project" value="InterPro"/>
</dbReference>
<protein>
    <submittedName>
        <fullName evidence="3">3'-5' exonuclease</fullName>
    </submittedName>
</protein>
<reference evidence="2 5" key="1">
    <citation type="submission" date="2016-10" db="EMBL/GenBank/DDBJ databases">
        <authorList>
            <person name="de Groot N.N."/>
        </authorList>
    </citation>
    <scope>NUCLEOTIDE SEQUENCE [LARGE SCALE GENOMIC DNA]</scope>
    <source>
        <strain evidence="5">BP1-145</strain>
        <strain evidence="2">BP1-148</strain>
    </source>
</reference>
<evidence type="ECO:0000313" key="2">
    <source>
        <dbReference type="EMBL" id="SDG98574.1"/>
    </source>
</evidence>
<dbReference type="PANTHER" id="PTHR47765:SF2">
    <property type="entry name" value="EXONUCLEASE MUT-7 HOMOLOG"/>
    <property type="match status" value="1"/>
</dbReference>
<evidence type="ECO:0000313" key="4">
    <source>
        <dbReference type="Proteomes" id="UP000198779"/>
    </source>
</evidence>
<sequence>MLKTIYNKYDKALISSLPIAQFQGKIIVVLTPGETEKAVRFLLSQPILGFDTETRPSFRKGHQHKVSLLQVATPDICFLFRLNYTGLTDSLIQLLEDESVLKIGLSWHDDINSLHKLKEFKMGRFIDIQHHAKELGIEDLSLQKIYANLFDQKISKRQQLSNWEADILTDKQKSYAATDAWACIQIYNEIIRLKETRDYKLIIKAEDKNEASISEKG</sequence>
<dbReference type="InterPro" id="IPR036397">
    <property type="entry name" value="RNaseH_sf"/>
</dbReference>
<dbReference type="EMBL" id="FNIW01000021">
    <property type="protein sequence ID" value="SDO46616.1"/>
    <property type="molecule type" value="Genomic_DNA"/>
</dbReference>
<dbReference type="RefSeq" id="WP_091818600.1">
    <property type="nucleotide sequence ID" value="NZ_CP091790.1"/>
</dbReference>
<feature type="domain" description="3'-5' exonuclease" evidence="1">
    <location>
        <begin position="26"/>
        <end position="195"/>
    </location>
</feature>
<dbReference type="STRING" id="645274.SAMN04487901_11443"/>
<dbReference type="Gene3D" id="3.30.420.10">
    <property type="entry name" value="Ribonuclease H-like superfamily/Ribonuclease H"/>
    <property type="match status" value="1"/>
</dbReference>
<dbReference type="SMART" id="SM00474">
    <property type="entry name" value="35EXOc"/>
    <property type="match status" value="1"/>
</dbReference>
<dbReference type="SUPFAM" id="SSF53098">
    <property type="entry name" value="Ribonuclease H-like"/>
    <property type="match status" value="1"/>
</dbReference>
<name>A0A1H0JSB6_9BACT</name>
<keyword evidence="3" id="KW-0269">Exonuclease</keyword>
<dbReference type="EMBL" id="FNCQ01000014">
    <property type="protein sequence ID" value="SDG98574.1"/>
    <property type="molecule type" value="Genomic_DNA"/>
</dbReference>
<dbReference type="Pfam" id="PF01612">
    <property type="entry name" value="DNA_pol_A_exo1"/>
    <property type="match status" value="1"/>
</dbReference>
<dbReference type="Proteomes" id="UP000199134">
    <property type="component" value="Unassembled WGS sequence"/>
</dbReference>
<dbReference type="AlphaFoldDB" id="A0A1H0JSB6"/>
<dbReference type="Proteomes" id="UP000198779">
    <property type="component" value="Unassembled WGS sequence"/>
</dbReference>
<proteinExistence type="predicted"/>
<dbReference type="CDD" id="cd06141">
    <property type="entry name" value="WRN_exo"/>
    <property type="match status" value="1"/>
</dbReference>
<dbReference type="GO" id="GO:0008408">
    <property type="term" value="F:3'-5' exonuclease activity"/>
    <property type="evidence" value="ECO:0007669"/>
    <property type="project" value="InterPro"/>
</dbReference>
<evidence type="ECO:0000313" key="3">
    <source>
        <dbReference type="EMBL" id="SDO46616.1"/>
    </source>
</evidence>
<reference evidence="3 4" key="2">
    <citation type="submission" date="2016-10" db="EMBL/GenBank/DDBJ databases">
        <authorList>
            <person name="Varghese N."/>
            <person name="Submissions S."/>
        </authorList>
    </citation>
    <scope>NUCLEOTIDE SEQUENCE</scope>
    <source>
        <strain evidence="3">BP1-145</strain>
        <strain evidence="4">BP1-148</strain>
    </source>
</reference>
<evidence type="ECO:0000259" key="1">
    <source>
        <dbReference type="SMART" id="SM00474"/>
    </source>
</evidence>